<dbReference type="GO" id="GO:0030288">
    <property type="term" value="C:outer membrane-bounded periplasmic space"/>
    <property type="evidence" value="ECO:0007669"/>
    <property type="project" value="InterPro"/>
</dbReference>
<dbReference type="OrthoDB" id="368476at2"/>
<protein>
    <submittedName>
        <fullName evidence="10">Arginine/ornithine transport system substrate-binding protein</fullName>
    </submittedName>
</protein>
<evidence type="ECO:0000313" key="11">
    <source>
        <dbReference type="Proteomes" id="UP000295361"/>
    </source>
</evidence>
<proteinExistence type="inferred from homology"/>
<feature type="domain" description="Ionotropic glutamate receptor C-terminal" evidence="9">
    <location>
        <begin position="25"/>
        <end position="251"/>
    </location>
</feature>
<dbReference type="InParanoid" id="A0A4V3CTE6"/>
<dbReference type="InterPro" id="IPR001638">
    <property type="entry name" value="Solute-binding_3/MltF_N"/>
</dbReference>
<evidence type="ECO:0000256" key="4">
    <source>
        <dbReference type="ARBA" id="ARBA00022729"/>
    </source>
</evidence>
<dbReference type="RefSeq" id="WP_133701336.1">
    <property type="nucleotide sequence ID" value="NZ_SNXS01000003.1"/>
</dbReference>
<dbReference type="InterPro" id="IPR001320">
    <property type="entry name" value="Iontro_rcpt_C"/>
</dbReference>
<dbReference type="Proteomes" id="UP000295361">
    <property type="component" value="Unassembled WGS sequence"/>
</dbReference>
<dbReference type="EMBL" id="SNXS01000003">
    <property type="protein sequence ID" value="TDP71567.1"/>
    <property type="molecule type" value="Genomic_DNA"/>
</dbReference>
<dbReference type="NCBIfam" id="TIGR01096">
    <property type="entry name" value="3A0103s03R"/>
    <property type="match status" value="1"/>
</dbReference>
<evidence type="ECO:0000313" key="10">
    <source>
        <dbReference type="EMBL" id="TDP71567.1"/>
    </source>
</evidence>
<sequence>MKLKLLGLLTACSFAASAIAAEPLKLRVGVEGAYPPFSSVGPDGKLKGFDIDIANAVCAQMGAQCTQVQQDFDGMIPALQARKFDFIVASLSITPERQKVVDFSDKYYKTPNRLITKASAPIDGSPASFQGKKIGVQRSTINDRFASDKFAGATIVRYAKQDEIYLDLAAGRVDATLVDAVAGDAGFLKTPAGKGFALTGPSYVDPAYFGLGVGIAMRKGDEALRTKLNAAIKAIRASGEYKKIQDRYFDFDVYGQ</sequence>
<feature type="signal peptide" evidence="7">
    <location>
        <begin position="1"/>
        <end position="20"/>
    </location>
</feature>
<dbReference type="PANTHER" id="PTHR35936">
    <property type="entry name" value="MEMBRANE-BOUND LYTIC MUREIN TRANSGLYCOSYLASE F"/>
    <property type="match status" value="1"/>
</dbReference>
<evidence type="ECO:0000256" key="2">
    <source>
        <dbReference type="ARBA" id="ARBA00010333"/>
    </source>
</evidence>
<dbReference type="CDD" id="cd13703">
    <property type="entry name" value="PBP2_HisJ_LAO"/>
    <property type="match status" value="1"/>
</dbReference>
<dbReference type="GO" id="GO:0015276">
    <property type="term" value="F:ligand-gated monoatomic ion channel activity"/>
    <property type="evidence" value="ECO:0007669"/>
    <property type="project" value="InterPro"/>
</dbReference>
<dbReference type="InterPro" id="IPR005768">
    <property type="entry name" value="Lys_Arg_Orn-bd"/>
</dbReference>
<keyword evidence="11" id="KW-1185">Reference proteome</keyword>
<comment type="caution">
    <text evidence="10">The sequence shown here is derived from an EMBL/GenBank/DDBJ whole genome shotgun (WGS) entry which is preliminary data.</text>
</comment>
<dbReference type="FunCoup" id="A0A4V3CTE6">
    <property type="interactions" value="216"/>
</dbReference>
<name>A0A4V3CTE6_9BURK</name>
<dbReference type="SMART" id="SM00079">
    <property type="entry name" value="PBPe"/>
    <property type="match status" value="1"/>
</dbReference>
<dbReference type="PANTHER" id="PTHR35936:SF17">
    <property type="entry name" value="ARGININE-BINDING EXTRACELLULAR PROTEIN ARTP"/>
    <property type="match status" value="1"/>
</dbReference>
<dbReference type="InterPro" id="IPR018313">
    <property type="entry name" value="SBP_3_CS"/>
</dbReference>
<keyword evidence="3" id="KW-0813">Transport</keyword>
<comment type="subcellular location">
    <subcellularLocation>
        <location evidence="1">Periplasm</location>
    </subcellularLocation>
</comment>
<gene>
    <name evidence="10" type="ORF">DES47_103548</name>
</gene>
<evidence type="ECO:0000256" key="5">
    <source>
        <dbReference type="ARBA" id="ARBA00022764"/>
    </source>
</evidence>
<dbReference type="SMART" id="SM00062">
    <property type="entry name" value="PBPb"/>
    <property type="match status" value="1"/>
</dbReference>
<dbReference type="GO" id="GO:0016020">
    <property type="term" value="C:membrane"/>
    <property type="evidence" value="ECO:0007669"/>
    <property type="project" value="InterPro"/>
</dbReference>
<evidence type="ECO:0000256" key="1">
    <source>
        <dbReference type="ARBA" id="ARBA00004418"/>
    </source>
</evidence>
<evidence type="ECO:0000259" key="8">
    <source>
        <dbReference type="SMART" id="SM00062"/>
    </source>
</evidence>
<dbReference type="Pfam" id="PF00497">
    <property type="entry name" value="SBP_bac_3"/>
    <property type="match status" value="1"/>
</dbReference>
<dbReference type="Gene3D" id="3.40.190.10">
    <property type="entry name" value="Periplasmic binding protein-like II"/>
    <property type="match status" value="2"/>
</dbReference>
<dbReference type="AlphaFoldDB" id="A0A4V3CTE6"/>
<keyword evidence="5" id="KW-0574">Periplasm</keyword>
<evidence type="ECO:0000256" key="6">
    <source>
        <dbReference type="RuleBase" id="RU003744"/>
    </source>
</evidence>
<evidence type="ECO:0000256" key="7">
    <source>
        <dbReference type="SAM" id="SignalP"/>
    </source>
</evidence>
<dbReference type="SUPFAM" id="SSF53850">
    <property type="entry name" value="Periplasmic binding protein-like II"/>
    <property type="match status" value="1"/>
</dbReference>
<organism evidence="10 11">
    <name type="scientific">Roseateles toxinivorans</name>
    <dbReference type="NCBI Taxonomy" id="270368"/>
    <lineage>
        <taxon>Bacteria</taxon>
        <taxon>Pseudomonadati</taxon>
        <taxon>Pseudomonadota</taxon>
        <taxon>Betaproteobacteria</taxon>
        <taxon>Burkholderiales</taxon>
        <taxon>Sphaerotilaceae</taxon>
        <taxon>Roseateles</taxon>
    </lineage>
</organism>
<accession>A0A4V3CTE6</accession>
<feature type="chain" id="PRO_5020415885" evidence="7">
    <location>
        <begin position="21"/>
        <end position="256"/>
    </location>
</feature>
<reference evidence="10 11" key="1">
    <citation type="submission" date="2019-03" db="EMBL/GenBank/DDBJ databases">
        <title>Genomic Encyclopedia of Type Strains, Phase IV (KMG-IV): sequencing the most valuable type-strain genomes for metagenomic binning, comparative biology and taxonomic classification.</title>
        <authorList>
            <person name="Goeker M."/>
        </authorList>
    </citation>
    <scope>NUCLEOTIDE SEQUENCE [LARGE SCALE GENOMIC DNA]</scope>
    <source>
        <strain evidence="10 11">DSM 16998</strain>
    </source>
</reference>
<dbReference type="PROSITE" id="PS01039">
    <property type="entry name" value="SBP_BACTERIAL_3"/>
    <property type="match status" value="1"/>
</dbReference>
<evidence type="ECO:0000259" key="9">
    <source>
        <dbReference type="SMART" id="SM00079"/>
    </source>
</evidence>
<comment type="similarity">
    <text evidence="2 6">Belongs to the bacterial solute-binding protein 3 family.</text>
</comment>
<keyword evidence="4 7" id="KW-0732">Signal</keyword>
<feature type="domain" description="Solute-binding protein family 3/N-terminal" evidence="8">
    <location>
        <begin position="25"/>
        <end position="252"/>
    </location>
</feature>
<evidence type="ECO:0000256" key="3">
    <source>
        <dbReference type="ARBA" id="ARBA00022448"/>
    </source>
</evidence>